<accession>A0A9N9D7S4</accession>
<comment type="caution">
    <text evidence="1">The sequence shown here is derived from an EMBL/GenBank/DDBJ whole genome shotgun (WGS) entry which is preliminary data.</text>
</comment>
<evidence type="ECO:0000313" key="2">
    <source>
        <dbReference type="Proteomes" id="UP000789375"/>
    </source>
</evidence>
<gene>
    <name evidence="1" type="ORF">FMOSSE_LOCUS10351</name>
</gene>
<dbReference type="AlphaFoldDB" id="A0A9N9D7S4"/>
<keyword evidence="2" id="KW-1185">Reference proteome</keyword>
<dbReference type="Proteomes" id="UP000789375">
    <property type="component" value="Unassembled WGS sequence"/>
</dbReference>
<organism evidence="1 2">
    <name type="scientific">Funneliformis mosseae</name>
    <name type="common">Endomycorrhizal fungus</name>
    <name type="synonym">Glomus mosseae</name>
    <dbReference type="NCBI Taxonomy" id="27381"/>
    <lineage>
        <taxon>Eukaryota</taxon>
        <taxon>Fungi</taxon>
        <taxon>Fungi incertae sedis</taxon>
        <taxon>Mucoromycota</taxon>
        <taxon>Glomeromycotina</taxon>
        <taxon>Glomeromycetes</taxon>
        <taxon>Glomerales</taxon>
        <taxon>Glomeraceae</taxon>
        <taxon>Funneliformis</taxon>
    </lineage>
</organism>
<dbReference type="EMBL" id="CAJVPP010003395">
    <property type="protein sequence ID" value="CAG8628329.1"/>
    <property type="molecule type" value="Genomic_DNA"/>
</dbReference>
<proteinExistence type="predicted"/>
<evidence type="ECO:0000313" key="1">
    <source>
        <dbReference type="EMBL" id="CAG8628329.1"/>
    </source>
</evidence>
<name>A0A9N9D7S4_FUNMO</name>
<protein>
    <submittedName>
        <fullName evidence="1">10089_t:CDS:1</fullName>
    </submittedName>
</protein>
<reference evidence="1" key="1">
    <citation type="submission" date="2021-06" db="EMBL/GenBank/DDBJ databases">
        <authorList>
            <person name="Kallberg Y."/>
            <person name="Tangrot J."/>
            <person name="Rosling A."/>
        </authorList>
    </citation>
    <scope>NUCLEOTIDE SEQUENCE</scope>
    <source>
        <strain evidence="1">87-6 pot B 2015</strain>
    </source>
</reference>
<feature type="non-terminal residue" evidence="1">
    <location>
        <position position="1"/>
    </location>
</feature>
<sequence length="55" mass="6293">MTTNVWRCMVMTRGNENKYGMVTDVFMYDDKCMVVLTVFPIHAFAVGKEGNLTLN</sequence>